<dbReference type="SUPFAM" id="SSF56954">
    <property type="entry name" value="Outer membrane efflux proteins (OEP)"/>
    <property type="match status" value="1"/>
</dbReference>
<dbReference type="InterPro" id="IPR003423">
    <property type="entry name" value="OMP_efflux"/>
</dbReference>
<dbReference type="PANTHER" id="PTHR30203:SF24">
    <property type="entry name" value="BLR4935 PROTEIN"/>
    <property type="match status" value="1"/>
</dbReference>
<evidence type="ECO:0000256" key="1">
    <source>
        <dbReference type="ARBA" id="ARBA00007613"/>
    </source>
</evidence>
<dbReference type="KEGG" id="mmt:Metme_0233"/>
<dbReference type="EMBL" id="CP002738">
    <property type="protein sequence ID" value="AEF98682.1"/>
    <property type="molecule type" value="Genomic_DNA"/>
</dbReference>
<evidence type="ECO:0000313" key="2">
    <source>
        <dbReference type="EMBL" id="AEF98682.1"/>
    </source>
</evidence>
<protein>
    <submittedName>
        <fullName evidence="2">Outer membrane efflux protein</fullName>
    </submittedName>
</protein>
<dbReference type="AlphaFoldDB" id="F9ZZM3"/>
<dbReference type="Pfam" id="PF02321">
    <property type="entry name" value="OEP"/>
    <property type="match status" value="2"/>
</dbReference>
<dbReference type="Gene3D" id="1.20.1600.10">
    <property type="entry name" value="Outer membrane efflux proteins (OEP)"/>
    <property type="match status" value="1"/>
</dbReference>
<organism evidence="2 3">
    <name type="scientific">Methylomonas methanica (strain DSM 25384 / MC09)</name>
    <dbReference type="NCBI Taxonomy" id="857087"/>
    <lineage>
        <taxon>Bacteria</taxon>
        <taxon>Pseudomonadati</taxon>
        <taxon>Pseudomonadota</taxon>
        <taxon>Gammaproteobacteria</taxon>
        <taxon>Methylococcales</taxon>
        <taxon>Methylococcaceae</taxon>
        <taxon>Methylomonas</taxon>
    </lineage>
</organism>
<dbReference type="PANTHER" id="PTHR30203">
    <property type="entry name" value="OUTER MEMBRANE CATION EFFLUX PROTEIN"/>
    <property type="match status" value="1"/>
</dbReference>
<dbReference type="RefSeq" id="WP_013816955.1">
    <property type="nucleotide sequence ID" value="NC_015572.1"/>
</dbReference>
<dbReference type="HOGENOM" id="CLU_012817_15_0_6"/>
<reference evidence="3" key="3">
    <citation type="submission" date="2011-05" db="EMBL/GenBank/DDBJ databases">
        <title>Complete sequence of Methylomonas methanica MC09.</title>
        <authorList>
            <consortium name="US DOE Joint Genome Institute"/>
            <person name="Lucas S."/>
            <person name="Han J."/>
            <person name="Lapidus A."/>
            <person name="Cheng J.-F."/>
            <person name="Goodwin L."/>
            <person name="Pitluck S."/>
            <person name="Peters L."/>
            <person name="Mikhailova N."/>
            <person name="Teshima H."/>
            <person name="Han C."/>
            <person name="Tapia R."/>
            <person name="Land M."/>
            <person name="Hauser L."/>
            <person name="Kyrpides N."/>
            <person name="Ivanova N."/>
            <person name="Pagani I."/>
            <person name="Stein L."/>
            <person name="Woyke T."/>
        </authorList>
    </citation>
    <scope>NUCLEOTIDE SEQUENCE [LARGE SCALE GENOMIC DNA]</scope>
    <source>
        <strain evidence="3">MC09</strain>
    </source>
</reference>
<dbReference type="GO" id="GO:0015562">
    <property type="term" value="F:efflux transmembrane transporter activity"/>
    <property type="evidence" value="ECO:0007669"/>
    <property type="project" value="InterPro"/>
</dbReference>
<sequence length="429" mass="47720">MPSVSLLFRYLQVIPLLLAYGPVNSAEPSVLTLRAATEKVVRDNPDLAQMRARANAMAAVPSQQGSLPDPIIRFNAANLPVDSFDTRQIDMTQIGFGISQAIPFPGKLALRKEAATYTATAAGHTVDETRLRLLSDVKTLWWLVFYLDRALEIVENNHNLLQQFVDIARTKYEVGEGLQQDVLLAQLELSKLLDRKINLTGTRKNSAAKLNALLDQPANAEMLLPTTADMQLPALKQENQLYQLAENARPLLAGERQGIHAAESRLDLAKKDILPDFNVEAAYGARGNMPNGTARSDLLSLGVSMNVPIFAGSKQNKAVDQRTSELMQEKYALQDQWNQVRAQISQSINDYQRAKDQFVLFDTGIIPQARQTVASMLAGYQVNKVDFLNLVRSQITLFEFETQYWKAFTEARQALAQTALAVGEDDIYE</sequence>
<accession>F9ZZM3</accession>
<keyword evidence="3" id="KW-1185">Reference proteome</keyword>
<gene>
    <name evidence="2" type="ordered locus">Metme_0233</name>
</gene>
<reference key="2">
    <citation type="submission" date="2011-05" db="EMBL/GenBank/DDBJ databases">
        <title>Complete genome sequence of the aerobic marine methanotroph Methylomonas methanica MC09.</title>
        <authorList>
            <person name="Boden R."/>
            <person name="Cunliffe M."/>
            <person name="Scanlan J."/>
            <person name="Moussard H."/>
            <person name="Kits K.D."/>
            <person name="Klotz M."/>
            <person name="Jetten M."/>
            <person name="Vuilleumier S."/>
            <person name="Han J."/>
            <person name="Peters L."/>
            <person name="Mikhailova N."/>
            <person name="Teshima H."/>
            <person name="Tapia R."/>
            <person name="Kyrpides N."/>
            <person name="Ivanova N."/>
            <person name="Pagani I."/>
            <person name="Cheng J.-F."/>
            <person name="Goodwin L."/>
            <person name="Han C."/>
            <person name="Hauser L."/>
            <person name="Land M."/>
            <person name="Lapidus A."/>
            <person name="Lucas S."/>
            <person name="Pitluck S."/>
            <person name="Woyke T."/>
            <person name="Stein L.Y."/>
            <person name="Murrell C."/>
        </authorList>
    </citation>
    <scope>NUCLEOTIDE SEQUENCE</scope>
    <source>
        <strain>MC09</strain>
    </source>
</reference>
<dbReference type="InterPro" id="IPR010131">
    <property type="entry name" value="MdtP/NodT-like"/>
</dbReference>
<reference evidence="2 3" key="1">
    <citation type="journal article" date="2011" name="J. Bacteriol.">
        <title>Complete Genome Sequence of the Aerobic Marine Methanotroph Methylomonas methanica MC09.</title>
        <authorList>
            <person name="Boden R."/>
            <person name="Cunliffe M."/>
            <person name="Scanlan J."/>
            <person name="Moussard H."/>
            <person name="Kits K.D."/>
            <person name="Klotz M.G."/>
            <person name="Jetten M.S."/>
            <person name="Vuilleumier S."/>
            <person name="Han J."/>
            <person name="Peters L."/>
            <person name="Mikhailova N."/>
            <person name="Teshima H."/>
            <person name="Tapia R."/>
            <person name="Kyrpides N."/>
            <person name="Ivanova N."/>
            <person name="Pagani I."/>
            <person name="Cheng J.F."/>
            <person name="Goodwin L."/>
            <person name="Han C."/>
            <person name="Hauser L."/>
            <person name="Land M.L."/>
            <person name="Lapidus A."/>
            <person name="Lucas S."/>
            <person name="Pitluck S."/>
            <person name="Woyke T."/>
            <person name="Stein L."/>
            <person name="Murrell J.C."/>
        </authorList>
    </citation>
    <scope>NUCLEOTIDE SEQUENCE [LARGE SCALE GENOMIC DNA]</scope>
    <source>
        <strain evidence="2 3">MC09</strain>
    </source>
</reference>
<dbReference type="STRING" id="857087.Metme_0233"/>
<dbReference type="Proteomes" id="UP000008888">
    <property type="component" value="Chromosome"/>
</dbReference>
<comment type="similarity">
    <text evidence="1">Belongs to the outer membrane factor (OMF) (TC 1.B.17) family.</text>
</comment>
<dbReference type="eggNOG" id="COG1538">
    <property type="taxonomic scope" value="Bacteria"/>
</dbReference>
<name>F9ZZM3_METMM</name>
<evidence type="ECO:0000313" key="3">
    <source>
        <dbReference type="Proteomes" id="UP000008888"/>
    </source>
</evidence>
<proteinExistence type="inferred from homology"/>